<feature type="compositionally biased region" description="Acidic residues" evidence="1">
    <location>
        <begin position="24"/>
        <end position="40"/>
    </location>
</feature>
<keyword evidence="3" id="KW-1185">Reference proteome</keyword>
<proteinExistence type="predicted"/>
<gene>
    <name evidence="2" type="ORF">DERYTH_LOCUS28285</name>
</gene>
<dbReference type="EMBL" id="CAJVPY010069602">
    <property type="protein sequence ID" value="CAG8827394.1"/>
    <property type="molecule type" value="Genomic_DNA"/>
</dbReference>
<evidence type="ECO:0000313" key="2">
    <source>
        <dbReference type="EMBL" id="CAG8827394.1"/>
    </source>
</evidence>
<dbReference type="Proteomes" id="UP000789405">
    <property type="component" value="Unassembled WGS sequence"/>
</dbReference>
<evidence type="ECO:0000313" key="3">
    <source>
        <dbReference type="Proteomes" id="UP000789405"/>
    </source>
</evidence>
<protein>
    <submittedName>
        <fullName evidence="2">18488_t:CDS:1</fullName>
    </submittedName>
</protein>
<feature type="region of interest" description="Disordered" evidence="1">
    <location>
        <begin position="20"/>
        <end position="48"/>
    </location>
</feature>
<comment type="caution">
    <text evidence="2">The sequence shown here is derived from an EMBL/GenBank/DDBJ whole genome shotgun (WGS) entry which is preliminary data.</text>
</comment>
<accession>A0A9N9KF39</accession>
<dbReference type="AlphaFoldDB" id="A0A9N9KF39"/>
<evidence type="ECO:0000256" key="1">
    <source>
        <dbReference type="SAM" id="MobiDB-lite"/>
    </source>
</evidence>
<name>A0A9N9KF39_9GLOM</name>
<sequence>TKPLTQHPKLDNLLDIFGRNTENNENDLTSESDSDNETTADSDYKPIAGPRLIYPKKICNKK</sequence>
<reference evidence="2" key="1">
    <citation type="submission" date="2021-06" db="EMBL/GenBank/DDBJ databases">
        <authorList>
            <person name="Kallberg Y."/>
            <person name="Tangrot J."/>
            <person name="Rosling A."/>
        </authorList>
    </citation>
    <scope>NUCLEOTIDE SEQUENCE</scope>
    <source>
        <strain evidence="2">MA453B</strain>
    </source>
</reference>
<organism evidence="2 3">
    <name type="scientific">Dentiscutata erythropus</name>
    <dbReference type="NCBI Taxonomy" id="1348616"/>
    <lineage>
        <taxon>Eukaryota</taxon>
        <taxon>Fungi</taxon>
        <taxon>Fungi incertae sedis</taxon>
        <taxon>Mucoromycota</taxon>
        <taxon>Glomeromycotina</taxon>
        <taxon>Glomeromycetes</taxon>
        <taxon>Diversisporales</taxon>
        <taxon>Gigasporaceae</taxon>
        <taxon>Dentiscutata</taxon>
    </lineage>
</organism>
<feature type="non-terminal residue" evidence="2">
    <location>
        <position position="1"/>
    </location>
</feature>